<name>A0A2U3R805_ORITS</name>
<dbReference type="EMBL" id="LS398552">
    <property type="protein sequence ID" value="SPR09335.1"/>
    <property type="molecule type" value="Genomic_DNA"/>
</dbReference>
<sequence length="65" mass="7346">MVIIKKIKNFDEISDSIKNKAVKKKICNSTFDLAIITANQKFKGEFLSYKIYDSIINTVTSVASK</sequence>
<accession>A0A2U3R805</accession>
<dbReference type="GeneID" id="89459549"/>
<protein>
    <submittedName>
        <fullName evidence="1">Uncharacterized protein</fullName>
    </submittedName>
</protein>
<proteinExistence type="predicted"/>
<dbReference type="RefSeq" id="WP_045915056.1">
    <property type="nucleotide sequence ID" value="NZ_CP044031.1"/>
</dbReference>
<evidence type="ECO:0000313" key="1">
    <source>
        <dbReference type="EMBL" id="SPR09335.1"/>
    </source>
</evidence>
<dbReference type="Proteomes" id="UP000244943">
    <property type="component" value="Chromosome I"/>
</dbReference>
<organism evidence="1 2">
    <name type="scientific">Orientia tsutsugamushi</name>
    <name type="common">Rickettsia tsutsugamushi</name>
    <dbReference type="NCBI Taxonomy" id="784"/>
    <lineage>
        <taxon>Bacteria</taxon>
        <taxon>Pseudomonadati</taxon>
        <taxon>Pseudomonadota</taxon>
        <taxon>Alphaproteobacteria</taxon>
        <taxon>Rickettsiales</taxon>
        <taxon>Rickettsiaceae</taxon>
        <taxon>Rickettsieae</taxon>
        <taxon>Orientia</taxon>
    </lineage>
</organism>
<gene>
    <name evidence="1" type="ORF">UT76HP_01522</name>
</gene>
<dbReference type="AlphaFoldDB" id="A0A2U3R805"/>
<reference evidence="2" key="1">
    <citation type="submission" date="2018-03" db="EMBL/GenBank/DDBJ databases">
        <authorList>
            <person name="Batty M. E."/>
            <person name="Batty M E."/>
        </authorList>
    </citation>
    <scope>NUCLEOTIDE SEQUENCE [LARGE SCALE GENOMIC DNA]</scope>
</reference>
<evidence type="ECO:0000313" key="2">
    <source>
        <dbReference type="Proteomes" id="UP000244943"/>
    </source>
</evidence>